<comment type="caution">
    <text evidence="3">The sequence shown here is derived from an EMBL/GenBank/DDBJ whole genome shotgun (WGS) entry which is preliminary data.</text>
</comment>
<dbReference type="InterPro" id="IPR039261">
    <property type="entry name" value="FNR_nucleotide-bd"/>
</dbReference>
<evidence type="ECO:0000313" key="3">
    <source>
        <dbReference type="EMBL" id="NKY14297.1"/>
    </source>
</evidence>
<proteinExistence type="predicted"/>
<dbReference type="AlphaFoldDB" id="A0AA44DCN3"/>
<dbReference type="InterPro" id="IPR039374">
    <property type="entry name" value="SIP_fam"/>
</dbReference>
<dbReference type="Pfam" id="PF04954">
    <property type="entry name" value="SIP"/>
    <property type="match status" value="1"/>
</dbReference>
<accession>A0AA44DCN3</accession>
<protein>
    <submittedName>
        <fullName evidence="3">Siderophore-interacting protein</fullName>
    </submittedName>
</protein>
<dbReference type="InterPro" id="IPR007037">
    <property type="entry name" value="SIP_rossman_dom"/>
</dbReference>
<evidence type="ECO:0000259" key="2">
    <source>
        <dbReference type="PROSITE" id="PS51384"/>
    </source>
</evidence>
<dbReference type="PROSITE" id="PS51384">
    <property type="entry name" value="FAD_FR"/>
    <property type="match status" value="1"/>
</dbReference>
<sequence length="315" mass="33749">MTTAGTAAPPFDFFDLRVARVRRLGPSLVRVTFAGAGDEDLSRFASGGRDQSLSLFLPQPGRPEPVLPPVVDGDLYGALGAWRAMPEDVRAVMRSYTVREQRRTGDGTTEVDIDFSVHEDGGPACRWALGAAEGDRVAVLGPTSRDNTGVRFRPPAGTDEVLMWADETALPAASAVLEWLPAGTRARVWLEVPHAGDRIEPRTAADATVTWLVRDEGAPGALEAVRGAEVTGSAPYVWLAGEAGSVKALRRHFVNERGLDRRRVTFVGYWRRGLSEDALRENPEAEPEAEPPARPEPRPASAAGSGVRTAVPAGA</sequence>
<feature type="region of interest" description="Disordered" evidence="1">
    <location>
        <begin position="277"/>
        <end position="315"/>
    </location>
</feature>
<dbReference type="InterPro" id="IPR017938">
    <property type="entry name" value="Riboflavin_synthase-like_b-brl"/>
</dbReference>
<reference evidence="3 4" key="1">
    <citation type="submission" date="2020-04" db="EMBL/GenBank/DDBJ databases">
        <title>MicrobeNet Type strains.</title>
        <authorList>
            <person name="Nicholson A.C."/>
        </authorList>
    </citation>
    <scope>NUCLEOTIDE SEQUENCE [LARGE SCALE GENOMIC DNA]</scope>
    <source>
        <strain evidence="3 4">DSM 40738</strain>
    </source>
</reference>
<dbReference type="RefSeq" id="WP_168438523.1">
    <property type="nucleotide sequence ID" value="NZ_JAAXOU010000068.1"/>
</dbReference>
<dbReference type="SUPFAM" id="SSF63380">
    <property type="entry name" value="Riboflavin synthase domain-like"/>
    <property type="match status" value="1"/>
</dbReference>
<dbReference type="EMBL" id="JAAXOU010000068">
    <property type="protein sequence ID" value="NKY14297.1"/>
    <property type="molecule type" value="Genomic_DNA"/>
</dbReference>
<organism evidence="3 4">
    <name type="scientific">Streptomyces somaliensis (strain ATCC 33201 / DSM 40738 / JCM 12659 / KCTC 9044 / NCTC 11332 / NRRL B-12077 / IP 733)</name>
    <dbReference type="NCBI Taxonomy" id="1134445"/>
    <lineage>
        <taxon>Bacteria</taxon>
        <taxon>Bacillati</taxon>
        <taxon>Actinomycetota</taxon>
        <taxon>Actinomycetes</taxon>
        <taxon>Kitasatosporales</taxon>
        <taxon>Streptomycetaceae</taxon>
        <taxon>Streptomyces</taxon>
    </lineage>
</organism>
<gene>
    <name evidence="3" type="ORF">HGA06_09005</name>
</gene>
<evidence type="ECO:0000256" key="1">
    <source>
        <dbReference type="SAM" id="MobiDB-lite"/>
    </source>
</evidence>
<dbReference type="CDD" id="cd06193">
    <property type="entry name" value="siderophore_interacting"/>
    <property type="match status" value="1"/>
</dbReference>
<dbReference type="Gene3D" id="3.40.50.80">
    <property type="entry name" value="Nucleotide-binding domain of ferredoxin-NADP reductase (FNR) module"/>
    <property type="match status" value="1"/>
</dbReference>
<keyword evidence="4" id="KW-1185">Reference proteome</keyword>
<dbReference type="GO" id="GO:0016491">
    <property type="term" value="F:oxidoreductase activity"/>
    <property type="evidence" value="ECO:0007669"/>
    <property type="project" value="InterPro"/>
</dbReference>
<dbReference type="InterPro" id="IPR017927">
    <property type="entry name" value="FAD-bd_FR_type"/>
</dbReference>
<dbReference type="InterPro" id="IPR013113">
    <property type="entry name" value="SIP_FAD-bd"/>
</dbReference>
<dbReference type="Proteomes" id="UP000570003">
    <property type="component" value="Unassembled WGS sequence"/>
</dbReference>
<dbReference type="PANTHER" id="PTHR30157">
    <property type="entry name" value="FERRIC REDUCTASE, NADPH-DEPENDENT"/>
    <property type="match status" value="1"/>
</dbReference>
<name>A0AA44DCN3_STRE0</name>
<feature type="domain" description="FAD-binding FR-type" evidence="2">
    <location>
        <begin position="11"/>
        <end position="149"/>
    </location>
</feature>
<dbReference type="PANTHER" id="PTHR30157:SF0">
    <property type="entry name" value="NADPH-DEPENDENT FERRIC-CHELATE REDUCTASE"/>
    <property type="match status" value="1"/>
</dbReference>
<evidence type="ECO:0000313" key="4">
    <source>
        <dbReference type="Proteomes" id="UP000570003"/>
    </source>
</evidence>
<dbReference type="Pfam" id="PF08021">
    <property type="entry name" value="FAD_binding_9"/>
    <property type="match status" value="1"/>
</dbReference>
<dbReference type="Gene3D" id="2.40.30.10">
    <property type="entry name" value="Translation factors"/>
    <property type="match status" value="1"/>
</dbReference>